<dbReference type="GO" id="GO:0000118">
    <property type="term" value="C:histone deacetylase complex"/>
    <property type="evidence" value="ECO:0007669"/>
    <property type="project" value="TreeGrafter"/>
</dbReference>
<dbReference type="GO" id="GO:0000785">
    <property type="term" value="C:chromatin"/>
    <property type="evidence" value="ECO:0007669"/>
    <property type="project" value="TreeGrafter"/>
</dbReference>
<feature type="compositionally biased region" description="Polar residues" evidence="5">
    <location>
        <begin position="85"/>
        <end position="95"/>
    </location>
</feature>
<evidence type="ECO:0000256" key="4">
    <source>
        <dbReference type="PROSITE-ProRule" id="PRU00810"/>
    </source>
</evidence>
<proteinExistence type="predicted"/>
<comment type="subcellular location">
    <subcellularLocation>
        <location evidence="1 4">Nucleus</location>
    </subcellularLocation>
</comment>
<keyword evidence="3 4" id="KW-0539">Nucleus</keyword>
<evidence type="ECO:0000256" key="1">
    <source>
        <dbReference type="ARBA" id="ARBA00004123"/>
    </source>
</evidence>
<keyword evidence="7" id="KW-1185">Reference proteome</keyword>
<evidence type="ECO:0000256" key="2">
    <source>
        <dbReference type="ARBA" id="ARBA00022491"/>
    </source>
</evidence>
<feature type="compositionally biased region" description="Low complexity" evidence="5">
    <location>
        <begin position="75"/>
        <end position="84"/>
    </location>
</feature>
<dbReference type="InterPro" id="IPR003822">
    <property type="entry name" value="PAH"/>
</dbReference>
<dbReference type="Proteomes" id="UP000298327">
    <property type="component" value="Unassembled WGS sequence"/>
</dbReference>
<reference evidence="6 7" key="1">
    <citation type="submission" date="2019-02" db="EMBL/GenBank/DDBJ databases">
        <title>Genome sequencing of the rare red list fungi Dentipellis fragilis.</title>
        <authorList>
            <person name="Buettner E."/>
            <person name="Kellner H."/>
        </authorList>
    </citation>
    <scope>NUCLEOTIDE SEQUENCE [LARGE SCALE GENOMIC DNA]</scope>
    <source>
        <strain evidence="6 7">DSM 105465</strain>
    </source>
</reference>
<comment type="caution">
    <text evidence="6">The sequence shown here is derived from an EMBL/GenBank/DDBJ whole genome shotgun (WGS) entry which is preliminary data.</text>
</comment>
<protein>
    <submittedName>
        <fullName evidence="6">Uncharacterized protein</fullName>
    </submittedName>
</protein>
<evidence type="ECO:0000256" key="5">
    <source>
        <dbReference type="SAM" id="MobiDB-lite"/>
    </source>
</evidence>
<dbReference type="InterPro" id="IPR039774">
    <property type="entry name" value="Sin3-like"/>
</dbReference>
<dbReference type="AlphaFoldDB" id="A0A4Y9XN12"/>
<dbReference type="InterPro" id="IPR036600">
    <property type="entry name" value="PAH_sf"/>
</dbReference>
<dbReference type="SUPFAM" id="SSF47762">
    <property type="entry name" value="PAH2 domain"/>
    <property type="match status" value="1"/>
</dbReference>
<evidence type="ECO:0000313" key="7">
    <source>
        <dbReference type="Proteomes" id="UP000298327"/>
    </source>
</evidence>
<gene>
    <name evidence="6" type="ORF">EVG20_g11141</name>
</gene>
<dbReference type="GO" id="GO:0003714">
    <property type="term" value="F:transcription corepressor activity"/>
    <property type="evidence" value="ECO:0007669"/>
    <property type="project" value="InterPro"/>
</dbReference>
<dbReference type="PROSITE" id="PS51477">
    <property type="entry name" value="PAH"/>
    <property type="match status" value="2"/>
</dbReference>
<dbReference type="EMBL" id="SEOQ01001596">
    <property type="protein sequence ID" value="TFY51148.1"/>
    <property type="molecule type" value="Genomic_DNA"/>
</dbReference>
<keyword evidence="2" id="KW-0678">Repressor</keyword>
<name>A0A4Y9XN12_9AGAM</name>
<evidence type="ECO:0000256" key="3">
    <source>
        <dbReference type="ARBA" id="ARBA00023242"/>
    </source>
</evidence>
<organism evidence="6 7">
    <name type="scientific">Dentipellis fragilis</name>
    <dbReference type="NCBI Taxonomy" id="205917"/>
    <lineage>
        <taxon>Eukaryota</taxon>
        <taxon>Fungi</taxon>
        <taxon>Dikarya</taxon>
        <taxon>Basidiomycota</taxon>
        <taxon>Agaricomycotina</taxon>
        <taxon>Agaricomycetes</taxon>
        <taxon>Russulales</taxon>
        <taxon>Hericiaceae</taxon>
        <taxon>Dentipellis</taxon>
    </lineage>
</organism>
<dbReference type="STRING" id="205917.A0A4Y9XN12"/>
<feature type="region of interest" description="Disordered" evidence="5">
    <location>
        <begin position="75"/>
        <end position="113"/>
    </location>
</feature>
<dbReference type="GO" id="GO:0000122">
    <property type="term" value="P:negative regulation of transcription by RNA polymerase II"/>
    <property type="evidence" value="ECO:0007669"/>
    <property type="project" value="TreeGrafter"/>
</dbReference>
<dbReference type="OrthoDB" id="10265969at2759"/>
<sequence>MAQPSIGSSPDNQGKRQLNITDALNYINAVKKEFKDRPDVYNVFLKTMEDFKKHNIDTSGVISRISTLLAAIPPSSKASASSYPGTTRQPISSPSGEGASMEPRENSGNVTRPPGLKPAIDYLQLLKTRFGPDLYKQFLYIFSSYILSNNNNEVAMSVDSDELFKDAPDVAAAFREFNAAVEGGIVTGPSEPMLEGEKSVVDGLANLSLNA</sequence>
<dbReference type="Pfam" id="PF02671">
    <property type="entry name" value="PAH"/>
    <property type="match status" value="1"/>
</dbReference>
<dbReference type="PANTHER" id="PTHR12346:SF0">
    <property type="entry name" value="SIN3A, ISOFORM G"/>
    <property type="match status" value="1"/>
</dbReference>
<dbReference type="PANTHER" id="PTHR12346">
    <property type="entry name" value="SIN3B-RELATED"/>
    <property type="match status" value="1"/>
</dbReference>
<dbReference type="Gene3D" id="1.20.1160.11">
    <property type="entry name" value="Paired amphipathic helix"/>
    <property type="match status" value="2"/>
</dbReference>
<evidence type="ECO:0000313" key="6">
    <source>
        <dbReference type="EMBL" id="TFY51148.1"/>
    </source>
</evidence>
<accession>A0A4Y9XN12</accession>